<gene>
    <name evidence="4" type="ORF">EHS15_12520</name>
</gene>
<organism evidence="4 5">
    <name type="scientific">Leptospira idonii</name>
    <dbReference type="NCBI Taxonomy" id="1193500"/>
    <lineage>
        <taxon>Bacteria</taxon>
        <taxon>Pseudomonadati</taxon>
        <taxon>Spirochaetota</taxon>
        <taxon>Spirochaetia</taxon>
        <taxon>Leptospirales</taxon>
        <taxon>Leptospiraceae</taxon>
        <taxon>Leptospira</taxon>
    </lineage>
</organism>
<dbReference type="GO" id="GO:0005829">
    <property type="term" value="C:cytosol"/>
    <property type="evidence" value="ECO:0007669"/>
    <property type="project" value="TreeGrafter"/>
</dbReference>
<evidence type="ECO:0000259" key="3">
    <source>
        <dbReference type="Pfam" id="PF00296"/>
    </source>
</evidence>
<reference evidence="4" key="1">
    <citation type="journal article" date="2019" name="PLoS Negl. Trop. Dis.">
        <title>Revisiting the worldwide diversity of Leptospira species in the environment.</title>
        <authorList>
            <person name="Vincent A.T."/>
            <person name="Schiettekatte O."/>
            <person name="Bourhy P."/>
            <person name="Veyrier F.J."/>
            <person name="Picardeau M."/>
        </authorList>
    </citation>
    <scope>NUCLEOTIDE SEQUENCE [LARGE SCALE GENOMIC DNA]</scope>
    <source>
        <strain evidence="4">201300427</strain>
    </source>
</reference>
<dbReference type="InterPro" id="IPR019949">
    <property type="entry name" value="CmoO-like"/>
</dbReference>
<dbReference type="RefSeq" id="WP_135760916.1">
    <property type="nucleotide sequence ID" value="NZ_RQHW01000047.1"/>
</dbReference>
<evidence type="ECO:0000256" key="2">
    <source>
        <dbReference type="ARBA" id="ARBA00074555"/>
    </source>
</evidence>
<dbReference type="Pfam" id="PF00296">
    <property type="entry name" value="Bac_luciferase"/>
    <property type="match status" value="1"/>
</dbReference>
<evidence type="ECO:0000313" key="4">
    <source>
        <dbReference type="EMBL" id="TGN18229.1"/>
    </source>
</evidence>
<feature type="domain" description="Luciferase-like" evidence="3">
    <location>
        <begin position="15"/>
        <end position="305"/>
    </location>
</feature>
<comment type="caution">
    <text evidence="4">The sequence shown here is derived from an EMBL/GenBank/DDBJ whole genome shotgun (WGS) entry which is preliminary data.</text>
</comment>
<dbReference type="NCBIfam" id="TIGR03558">
    <property type="entry name" value="oxido_grp_1"/>
    <property type="match status" value="1"/>
</dbReference>
<dbReference type="OrthoDB" id="9780518at2"/>
<dbReference type="InterPro" id="IPR036661">
    <property type="entry name" value="Luciferase-like_sf"/>
</dbReference>
<proteinExistence type="predicted"/>
<dbReference type="CDD" id="cd00347">
    <property type="entry name" value="Flavin_utilizing_monoxygenases"/>
    <property type="match status" value="1"/>
</dbReference>
<keyword evidence="5" id="KW-1185">Reference proteome</keyword>
<protein>
    <recommendedName>
        <fullName evidence="2">Luciferase-like monooxygenase</fullName>
    </recommendedName>
</protein>
<dbReference type="GO" id="GO:0016705">
    <property type="term" value="F:oxidoreductase activity, acting on paired donors, with incorporation or reduction of molecular oxygen"/>
    <property type="evidence" value="ECO:0007669"/>
    <property type="project" value="InterPro"/>
</dbReference>
<comment type="similarity">
    <text evidence="1">To bacterial alkanal monooxygenase alpha and beta chains.</text>
</comment>
<accession>A0A4R9LZ92</accession>
<name>A0A4R9LZ92_9LEPT</name>
<dbReference type="PANTHER" id="PTHR30137:SF6">
    <property type="entry name" value="LUCIFERASE-LIKE MONOOXYGENASE"/>
    <property type="match status" value="1"/>
</dbReference>
<dbReference type="FunFam" id="3.20.20.30:FF:000002">
    <property type="entry name" value="LLM class flavin-dependent oxidoreductase"/>
    <property type="match status" value="1"/>
</dbReference>
<dbReference type="InterPro" id="IPR011251">
    <property type="entry name" value="Luciferase-like_dom"/>
</dbReference>
<dbReference type="PANTHER" id="PTHR30137">
    <property type="entry name" value="LUCIFERASE-LIKE MONOOXYGENASE"/>
    <property type="match status" value="1"/>
</dbReference>
<dbReference type="Proteomes" id="UP000298058">
    <property type="component" value="Unassembled WGS sequence"/>
</dbReference>
<evidence type="ECO:0000313" key="5">
    <source>
        <dbReference type="Proteomes" id="UP000298058"/>
    </source>
</evidence>
<sequence length="337" mass="37126">MNLSEIPLSVLDLSPIVSGSDTSVALHNSLTLAKKSEELGYNRFWLAEHHNMPGIASAATSVIIGHIAGGTSRIRVGSGGIMLPNHAPIVIAEQFGTLDALYPGRIDLGLGRAPGTDQTTTQALRRDQISGGVEFSDLLEELRYFLAEPYPGQKVKAIPAMGREIPIWLLGSSGYSAELAGRLGLPFSFAGHFAPEQMMYAVTLYRRVFQPSEHLEKPYMMMGANVLCADTNEEAEILISSQILSFLSLIKGNPKPMEPPVKNYLEKCNVQEKAFIEQRLSSAIIGDKNTVKQQLNDLIQRTGADELIINTMVYDFEKRLKSYEILMEAKKEDCIRV</sequence>
<dbReference type="InterPro" id="IPR050766">
    <property type="entry name" value="Bact_Lucif_Oxidored"/>
</dbReference>
<dbReference type="SUPFAM" id="SSF51679">
    <property type="entry name" value="Bacterial luciferase-like"/>
    <property type="match status" value="1"/>
</dbReference>
<evidence type="ECO:0000256" key="1">
    <source>
        <dbReference type="ARBA" id="ARBA00007789"/>
    </source>
</evidence>
<dbReference type="AlphaFoldDB" id="A0A4R9LZ92"/>
<dbReference type="Gene3D" id="3.20.20.30">
    <property type="entry name" value="Luciferase-like domain"/>
    <property type="match status" value="1"/>
</dbReference>
<dbReference type="EMBL" id="RQHW01000047">
    <property type="protein sequence ID" value="TGN18229.1"/>
    <property type="molecule type" value="Genomic_DNA"/>
</dbReference>